<gene>
    <name evidence="4" type="ORF">BSL78_04209</name>
</gene>
<dbReference type="PANTHER" id="PTHR10342">
    <property type="entry name" value="ARYLSULFATASE"/>
    <property type="match status" value="1"/>
</dbReference>
<dbReference type="InterPro" id="IPR047115">
    <property type="entry name" value="ARSB"/>
</dbReference>
<name>A0A2G8LF89_STIJA</name>
<evidence type="ECO:0000256" key="3">
    <source>
        <dbReference type="ARBA" id="ARBA00023180"/>
    </source>
</evidence>
<evidence type="ECO:0000256" key="2">
    <source>
        <dbReference type="ARBA" id="ARBA00022837"/>
    </source>
</evidence>
<dbReference type="GO" id="GO:0008484">
    <property type="term" value="F:sulfuric ester hydrolase activity"/>
    <property type="evidence" value="ECO:0007669"/>
    <property type="project" value="InterPro"/>
</dbReference>
<protein>
    <submittedName>
        <fullName evidence="4">Putative arylsulfatase B isoform X2</fullName>
    </submittedName>
</protein>
<dbReference type="SUPFAM" id="SSF53649">
    <property type="entry name" value="Alkaline phosphatase-like"/>
    <property type="match status" value="1"/>
</dbReference>
<keyword evidence="1" id="KW-0479">Metal-binding</keyword>
<evidence type="ECO:0000313" key="5">
    <source>
        <dbReference type="Proteomes" id="UP000230750"/>
    </source>
</evidence>
<dbReference type="Gene3D" id="3.40.720.10">
    <property type="entry name" value="Alkaline Phosphatase, subunit A"/>
    <property type="match status" value="1"/>
</dbReference>
<dbReference type="PANTHER" id="PTHR10342:SF274">
    <property type="entry name" value="ARYLSULFATASE B"/>
    <property type="match status" value="1"/>
</dbReference>
<sequence>MSGGALPSNLRGTVQKQMMHVSDWFPTLVEGVAGGSISGLSLDGFNQWMAFQGKASNPRKEILHNIDPLISAENRQILDEATQYPVNDIFSNEMEMPAEYNTSMRAALRVGDWKILTGFPGYYKAPPESNIRPFIPADKPGQKIWLFNITADPNEYKDMSDERPDVVKSMIAKLKAYYNTSVPVRYPSPSLNSNPALHLGVWGPWED</sequence>
<proteinExistence type="predicted"/>
<keyword evidence="3" id="KW-0325">Glycoprotein</keyword>
<evidence type="ECO:0000256" key="1">
    <source>
        <dbReference type="ARBA" id="ARBA00022723"/>
    </source>
</evidence>
<keyword evidence="2" id="KW-0106">Calcium</keyword>
<dbReference type="Gene3D" id="3.30.1120.10">
    <property type="match status" value="1"/>
</dbReference>
<dbReference type="AlphaFoldDB" id="A0A2G8LF89"/>
<dbReference type="OrthoDB" id="6146873at2759"/>
<dbReference type="GO" id="GO:0046872">
    <property type="term" value="F:metal ion binding"/>
    <property type="evidence" value="ECO:0007669"/>
    <property type="project" value="UniProtKB-KW"/>
</dbReference>
<organism evidence="4 5">
    <name type="scientific">Stichopus japonicus</name>
    <name type="common">Sea cucumber</name>
    <dbReference type="NCBI Taxonomy" id="307972"/>
    <lineage>
        <taxon>Eukaryota</taxon>
        <taxon>Metazoa</taxon>
        <taxon>Echinodermata</taxon>
        <taxon>Eleutherozoa</taxon>
        <taxon>Echinozoa</taxon>
        <taxon>Holothuroidea</taxon>
        <taxon>Aspidochirotacea</taxon>
        <taxon>Aspidochirotida</taxon>
        <taxon>Stichopodidae</taxon>
        <taxon>Apostichopus</taxon>
    </lineage>
</organism>
<dbReference type="Proteomes" id="UP000230750">
    <property type="component" value="Unassembled WGS sequence"/>
</dbReference>
<dbReference type="InterPro" id="IPR017850">
    <property type="entry name" value="Alkaline_phosphatase_core_sf"/>
</dbReference>
<dbReference type="STRING" id="307972.A0A2G8LF89"/>
<comment type="caution">
    <text evidence="4">The sequence shown here is derived from an EMBL/GenBank/DDBJ whole genome shotgun (WGS) entry which is preliminary data.</text>
</comment>
<evidence type="ECO:0000313" key="4">
    <source>
        <dbReference type="EMBL" id="PIK58897.1"/>
    </source>
</evidence>
<keyword evidence="5" id="KW-1185">Reference proteome</keyword>
<accession>A0A2G8LF89</accession>
<dbReference type="EMBL" id="MRZV01000099">
    <property type="protein sequence ID" value="PIK58897.1"/>
    <property type="molecule type" value="Genomic_DNA"/>
</dbReference>
<reference evidence="4 5" key="1">
    <citation type="journal article" date="2017" name="PLoS Biol.">
        <title>The sea cucumber genome provides insights into morphological evolution and visceral regeneration.</title>
        <authorList>
            <person name="Zhang X."/>
            <person name="Sun L."/>
            <person name="Yuan J."/>
            <person name="Sun Y."/>
            <person name="Gao Y."/>
            <person name="Zhang L."/>
            <person name="Li S."/>
            <person name="Dai H."/>
            <person name="Hamel J.F."/>
            <person name="Liu C."/>
            <person name="Yu Y."/>
            <person name="Liu S."/>
            <person name="Lin W."/>
            <person name="Guo K."/>
            <person name="Jin S."/>
            <person name="Xu P."/>
            <person name="Storey K.B."/>
            <person name="Huan P."/>
            <person name="Zhang T."/>
            <person name="Zhou Y."/>
            <person name="Zhang J."/>
            <person name="Lin C."/>
            <person name="Li X."/>
            <person name="Xing L."/>
            <person name="Huo D."/>
            <person name="Sun M."/>
            <person name="Wang L."/>
            <person name="Mercier A."/>
            <person name="Li F."/>
            <person name="Yang H."/>
            <person name="Xiang J."/>
        </authorList>
    </citation>
    <scope>NUCLEOTIDE SEQUENCE [LARGE SCALE GENOMIC DNA]</scope>
    <source>
        <strain evidence="4">Shaxun</strain>
        <tissue evidence="4">Muscle</tissue>
    </source>
</reference>